<dbReference type="PANTHER" id="PTHR22953:SF153">
    <property type="entry name" value="PURPLE ACID PHOSPHATASE"/>
    <property type="match status" value="1"/>
</dbReference>
<dbReference type="InterPro" id="IPR029052">
    <property type="entry name" value="Metallo-depent_PP-like"/>
</dbReference>
<proteinExistence type="predicted"/>
<dbReference type="Pfam" id="PF00754">
    <property type="entry name" value="F5_F8_type_C"/>
    <property type="match status" value="1"/>
</dbReference>
<dbReference type="Gene3D" id="2.60.120.260">
    <property type="entry name" value="Galactose-binding domain-like"/>
    <property type="match status" value="1"/>
</dbReference>
<dbReference type="PANTHER" id="PTHR22953">
    <property type="entry name" value="ACID PHOSPHATASE RELATED"/>
    <property type="match status" value="1"/>
</dbReference>
<evidence type="ECO:0000256" key="2">
    <source>
        <dbReference type="SAM" id="MobiDB-lite"/>
    </source>
</evidence>
<evidence type="ECO:0000313" key="5">
    <source>
        <dbReference type="Proteomes" id="UP001278571"/>
    </source>
</evidence>
<reference evidence="4 5" key="1">
    <citation type="submission" date="2023-10" db="EMBL/GenBank/DDBJ databases">
        <authorList>
            <person name="Wang X.X."/>
        </authorList>
    </citation>
    <scope>NUCLEOTIDE SEQUENCE [LARGE SCALE GENOMIC DNA]</scope>
    <source>
        <strain evidence="4 5">NBRC 12816</strain>
    </source>
</reference>
<gene>
    <name evidence="4" type="ORF">R2363_31425</name>
</gene>
<dbReference type="SUPFAM" id="SSF49785">
    <property type="entry name" value="Galactose-binding domain-like"/>
    <property type="match status" value="1"/>
</dbReference>
<dbReference type="InterPro" id="IPR008979">
    <property type="entry name" value="Galactose-bd-like_sf"/>
</dbReference>
<dbReference type="SUPFAM" id="SSF56300">
    <property type="entry name" value="Metallo-dependent phosphatases"/>
    <property type="match status" value="1"/>
</dbReference>
<dbReference type="PROSITE" id="PS50022">
    <property type="entry name" value="FA58C_3"/>
    <property type="match status" value="1"/>
</dbReference>
<evidence type="ECO:0000259" key="3">
    <source>
        <dbReference type="PROSITE" id="PS50022"/>
    </source>
</evidence>
<dbReference type="InterPro" id="IPR039331">
    <property type="entry name" value="PAPs-like"/>
</dbReference>
<dbReference type="Gene3D" id="3.60.21.10">
    <property type="match status" value="1"/>
</dbReference>
<name>A0ABU4KFT7_9ACTN</name>
<dbReference type="EMBL" id="JAWJZF010000503">
    <property type="protein sequence ID" value="MDX2296670.1"/>
    <property type="molecule type" value="Genomic_DNA"/>
</dbReference>
<keyword evidence="5" id="KW-1185">Reference proteome</keyword>
<dbReference type="Pfam" id="PF00149">
    <property type="entry name" value="Metallophos"/>
    <property type="match status" value="1"/>
</dbReference>
<accession>A0ABU4KFT7</accession>
<organism evidence="4 5">
    <name type="scientific">Streptomyces roseolus</name>
    <dbReference type="NCBI Taxonomy" id="67358"/>
    <lineage>
        <taxon>Bacteria</taxon>
        <taxon>Bacillati</taxon>
        <taxon>Actinomycetota</taxon>
        <taxon>Actinomycetes</taxon>
        <taxon>Kitasatosporales</taxon>
        <taxon>Streptomycetaceae</taxon>
        <taxon>Streptomyces</taxon>
    </lineage>
</organism>
<dbReference type="Proteomes" id="UP001278571">
    <property type="component" value="Unassembled WGS sequence"/>
</dbReference>
<sequence>MRPFASVPPRRTTSASPSPTTTTSLSLLLAVVLLLVGGLALGLPDRAGAGVLADSLISQGRPATSSSVEDSTFGPEKAFDGLATTRWASTEGVDPQWIRVDLGPSATVSRVKLVWEVAYAKAYRVEISSDGTTWTRLATETAGNGGTDDWTGLTGTGRYLRVYGTARGTPYGYSLWTVEVYGTTSTTPPPGGAFTVVAAGDIAAQCTASSSSCAHPKTAALAQRIAPSFYLTMGDNQYDDALLSDFRAYYDKTWGVFKAKTRPVPGNHETYDPAGPLAGYQAYFGAIAYPQGKPYYSYDQGNWHFVALDSNSFDDPAQIQWLKDDLARNTKGCVAAYFHHPLYSSGGHGNDPVSRPVWRILYAAKADLVLNGHDHHYERFAPQDPDGRATADGMVEIVGGMGGAEPYDIETVQPNSQKRISGTYGVLKLDLTDTTYTWQYVGTDDQVKDSAPTYTCH</sequence>
<dbReference type="InterPro" id="IPR004843">
    <property type="entry name" value="Calcineurin-like_PHP"/>
</dbReference>
<comment type="caution">
    <text evidence="4">The sequence shown here is derived from an EMBL/GenBank/DDBJ whole genome shotgun (WGS) entry which is preliminary data.</text>
</comment>
<protein>
    <submittedName>
        <fullName evidence="4">Discoidin domain-containing protein</fullName>
    </submittedName>
</protein>
<feature type="domain" description="F5/8 type C" evidence="3">
    <location>
        <begin position="44"/>
        <end position="183"/>
    </location>
</feature>
<evidence type="ECO:0000313" key="4">
    <source>
        <dbReference type="EMBL" id="MDX2296670.1"/>
    </source>
</evidence>
<evidence type="ECO:0000256" key="1">
    <source>
        <dbReference type="ARBA" id="ARBA00022729"/>
    </source>
</evidence>
<feature type="compositionally biased region" description="Low complexity" evidence="2">
    <location>
        <begin position="12"/>
        <end position="21"/>
    </location>
</feature>
<dbReference type="InterPro" id="IPR000421">
    <property type="entry name" value="FA58C"/>
</dbReference>
<keyword evidence="1" id="KW-0732">Signal</keyword>
<dbReference type="RefSeq" id="WP_319012835.1">
    <property type="nucleotide sequence ID" value="NZ_JAWJZF010000503.1"/>
</dbReference>
<feature type="region of interest" description="Disordered" evidence="2">
    <location>
        <begin position="1"/>
        <end position="21"/>
    </location>
</feature>